<protein>
    <submittedName>
        <fullName evidence="2">Uncharacterized protein</fullName>
    </submittedName>
</protein>
<dbReference type="EMBL" id="MU006225">
    <property type="protein sequence ID" value="KAF2826702.1"/>
    <property type="molecule type" value="Genomic_DNA"/>
</dbReference>
<reference evidence="2" key="1">
    <citation type="journal article" date="2020" name="Stud. Mycol.">
        <title>101 Dothideomycetes genomes: a test case for predicting lifestyles and emergence of pathogens.</title>
        <authorList>
            <person name="Haridas S."/>
            <person name="Albert R."/>
            <person name="Binder M."/>
            <person name="Bloem J."/>
            <person name="Labutti K."/>
            <person name="Salamov A."/>
            <person name="Andreopoulos B."/>
            <person name="Baker S."/>
            <person name="Barry K."/>
            <person name="Bills G."/>
            <person name="Bluhm B."/>
            <person name="Cannon C."/>
            <person name="Castanera R."/>
            <person name="Culley D."/>
            <person name="Daum C."/>
            <person name="Ezra D."/>
            <person name="Gonzalez J."/>
            <person name="Henrissat B."/>
            <person name="Kuo A."/>
            <person name="Liang C."/>
            <person name="Lipzen A."/>
            <person name="Lutzoni F."/>
            <person name="Magnuson J."/>
            <person name="Mondo S."/>
            <person name="Nolan M."/>
            <person name="Ohm R."/>
            <person name="Pangilinan J."/>
            <person name="Park H.-J."/>
            <person name="Ramirez L."/>
            <person name="Alfaro M."/>
            <person name="Sun H."/>
            <person name="Tritt A."/>
            <person name="Yoshinaga Y."/>
            <person name="Zwiers L.-H."/>
            <person name="Turgeon B."/>
            <person name="Goodwin S."/>
            <person name="Spatafora J."/>
            <person name="Crous P."/>
            <person name="Grigoriev I."/>
        </authorList>
    </citation>
    <scope>NUCLEOTIDE SEQUENCE</scope>
    <source>
        <strain evidence="2">CBS 113818</strain>
    </source>
</reference>
<evidence type="ECO:0000313" key="2">
    <source>
        <dbReference type="EMBL" id="KAF2826702.1"/>
    </source>
</evidence>
<dbReference type="AlphaFoldDB" id="A0A6A7A054"/>
<dbReference type="Proteomes" id="UP000799424">
    <property type="component" value="Unassembled WGS sequence"/>
</dbReference>
<organism evidence="2 3">
    <name type="scientific">Ophiobolus disseminans</name>
    <dbReference type="NCBI Taxonomy" id="1469910"/>
    <lineage>
        <taxon>Eukaryota</taxon>
        <taxon>Fungi</taxon>
        <taxon>Dikarya</taxon>
        <taxon>Ascomycota</taxon>
        <taxon>Pezizomycotina</taxon>
        <taxon>Dothideomycetes</taxon>
        <taxon>Pleosporomycetidae</taxon>
        <taxon>Pleosporales</taxon>
        <taxon>Pleosporineae</taxon>
        <taxon>Phaeosphaeriaceae</taxon>
        <taxon>Ophiobolus</taxon>
    </lineage>
</organism>
<gene>
    <name evidence="2" type="ORF">CC86DRAFT_405962</name>
</gene>
<sequence length="184" mass="20198">MLLPIFKRTESCLMFVLHLKPLTIPASGSGTRRKQQREGGAEEGPPSQGGAPSSHNTPRGSLDPNDPPRDLKPAADPAEEEEQQQDKEDGHGRQSAPLRPNPRQPSPELDDLEQELAAEQAWFKNISNREELGRLREIRARYEAGDLNAVRIASGEPTRAIPALATPSASLPRLQPPTQFAKHN</sequence>
<proteinExistence type="predicted"/>
<evidence type="ECO:0000313" key="3">
    <source>
        <dbReference type="Proteomes" id="UP000799424"/>
    </source>
</evidence>
<accession>A0A6A7A054</accession>
<evidence type="ECO:0000256" key="1">
    <source>
        <dbReference type="SAM" id="MobiDB-lite"/>
    </source>
</evidence>
<feature type="compositionally biased region" description="Polar residues" evidence="1">
    <location>
        <begin position="50"/>
        <end position="59"/>
    </location>
</feature>
<name>A0A6A7A054_9PLEO</name>
<feature type="region of interest" description="Disordered" evidence="1">
    <location>
        <begin position="24"/>
        <end position="114"/>
    </location>
</feature>
<keyword evidence="3" id="KW-1185">Reference proteome</keyword>